<organism evidence="2 3">
    <name type="scientific">Marasmiellus scandens</name>
    <dbReference type="NCBI Taxonomy" id="2682957"/>
    <lineage>
        <taxon>Eukaryota</taxon>
        <taxon>Fungi</taxon>
        <taxon>Dikarya</taxon>
        <taxon>Basidiomycota</taxon>
        <taxon>Agaricomycotina</taxon>
        <taxon>Agaricomycetes</taxon>
        <taxon>Agaricomycetidae</taxon>
        <taxon>Agaricales</taxon>
        <taxon>Marasmiineae</taxon>
        <taxon>Omphalotaceae</taxon>
        <taxon>Marasmiellus</taxon>
    </lineage>
</organism>
<gene>
    <name evidence="2" type="ORF">VKT23_020446</name>
</gene>
<comment type="caution">
    <text evidence="2">The sequence shown here is derived from an EMBL/GenBank/DDBJ whole genome shotgun (WGS) entry which is preliminary data.</text>
</comment>
<dbReference type="Proteomes" id="UP001498398">
    <property type="component" value="Unassembled WGS sequence"/>
</dbReference>
<evidence type="ECO:0000313" key="2">
    <source>
        <dbReference type="EMBL" id="KAK7433982.1"/>
    </source>
</evidence>
<feature type="compositionally biased region" description="Basic and acidic residues" evidence="1">
    <location>
        <begin position="38"/>
        <end position="59"/>
    </location>
</feature>
<feature type="region of interest" description="Disordered" evidence="1">
    <location>
        <begin position="1"/>
        <end position="199"/>
    </location>
</feature>
<evidence type="ECO:0008006" key="4">
    <source>
        <dbReference type="Google" id="ProtNLM"/>
    </source>
</evidence>
<proteinExistence type="predicted"/>
<feature type="compositionally biased region" description="Polar residues" evidence="1">
    <location>
        <begin position="67"/>
        <end position="77"/>
    </location>
</feature>
<evidence type="ECO:0000313" key="3">
    <source>
        <dbReference type="Proteomes" id="UP001498398"/>
    </source>
</evidence>
<dbReference type="EMBL" id="JBANRG010000134">
    <property type="protein sequence ID" value="KAK7433982.1"/>
    <property type="molecule type" value="Genomic_DNA"/>
</dbReference>
<name>A0ABR1ILK6_9AGAR</name>
<reference evidence="2 3" key="1">
    <citation type="submission" date="2024-01" db="EMBL/GenBank/DDBJ databases">
        <title>A draft genome for the cacao thread blight pathogen Marasmiellus scandens.</title>
        <authorList>
            <person name="Baruah I.K."/>
            <person name="Leung J."/>
            <person name="Bukari Y."/>
            <person name="Amoako-Attah I."/>
            <person name="Meinhardt L.W."/>
            <person name="Bailey B.A."/>
            <person name="Cohen S.P."/>
        </authorList>
    </citation>
    <scope>NUCLEOTIDE SEQUENCE [LARGE SCALE GENOMIC DNA]</scope>
    <source>
        <strain evidence="2 3">GH-19</strain>
    </source>
</reference>
<sequence>MFGLMRRISSGFIPRADRPWQEDATSNAPSIGRKRRRDSVDRDVDEEGRATPKKARGDTPAELETDQAASTSAPVQQETEAVKEVTKGVKEVELDEKKAVEGKDDVETKGDLEKGEGAEPEGLAPKAVKGADTEEEEKEAIAPESVPLPEEVSGELDESASIRSTPPAVEAKADDDAEAEVDAAPADTTVTDEESTKEG</sequence>
<evidence type="ECO:0000256" key="1">
    <source>
        <dbReference type="SAM" id="MobiDB-lite"/>
    </source>
</evidence>
<feature type="compositionally biased region" description="Basic and acidic residues" evidence="1">
    <location>
        <begin position="80"/>
        <end position="117"/>
    </location>
</feature>
<protein>
    <recommendedName>
        <fullName evidence="4">Pinin</fullName>
    </recommendedName>
</protein>
<keyword evidence="3" id="KW-1185">Reference proteome</keyword>
<accession>A0ABR1ILK6</accession>